<evidence type="ECO:0000256" key="4">
    <source>
        <dbReference type="ARBA" id="ARBA00022989"/>
    </source>
</evidence>
<evidence type="ECO:0000259" key="7">
    <source>
        <dbReference type="Pfam" id="PF05425"/>
    </source>
</evidence>
<proteinExistence type="predicted"/>
<dbReference type="RefSeq" id="WP_141337211.1">
    <property type="nucleotide sequence ID" value="NZ_JBHMAX010000010.1"/>
</dbReference>
<feature type="transmembrane region" description="Helical" evidence="6">
    <location>
        <begin position="200"/>
        <end position="223"/>
    </location>
</feature>
<keyword evidence="3 6" id="KW-0812">Transmembrane</keyword>
<feature type="transmembrane region" description="Helical" evidence="6">
    <location>
        <begin position="307"/>
        <end position="325"/>
    </location>
</feature>
<feature type="transmembrane region" description="Helical" evidence="6">
    <location>
        <begin position="140"/>
        <end position="160"/>
    </location>
</feature>
<feature type="transmembrane region" description="Helical" evidence="6">
    <location>
        <begin position="268"/>
        <end position="287"/>
    </location>
</feature>
<dbReference type="PANTHER" id="PTHR34820">
    <property type="entry name" value="INNER MEMBRANE PROTEIN YEBZ"/>
    <property type="match status" value="1"/>
</dbReference>
<feature type="domain" description="Copper resistance protein D" evidence="7">
    <location>
        <begin position="231"/>
        <end position="325"/>
    </location>
</feature>
<dbReference type="InterPro" id="IPR019108">
    <property type="entry name" value="Caa3_assmbl_CtaG-rel"/>
</dbReference>
<protein>
    <submittedName>
        <fullName evidence="8">Cytochrome c oxidase assembly protein</fullName>
    </submittedName>
</protein>
<feature type="transmembrane region" description="Helical" evidence="6">
    <location>
        <begin position="100"/>
        <end position="120"/>
    </location>
</feature>
<feature type="transmembrane region" description="Helical" evidence="6">
    <location>
        <begin position="431"/>
        <end position="456"/>
    </location>
</feature>
<comment type="subcellular location">
    <subcellularLocation>
        <location evidence="1">Cell membrane</location>
        <topology evidence="1">Multi-pass membrane protein</topology>
    </subcellularLocation>
</comment>
<organism evidence="8 9">
    <name type="scientific">Ornithinimicrobium kibberense</name>
    <dbReference type="NCBI Taxonomy" id="282060"/>
    <lineage>
        <taxon>Bacteria</taxon>
        <taxon>Bacillati</taxon>
        <taxon>Actinomycetota</taxon>
        <taxon>Actinomycetes</taxon>
        <taxon>Micrococcales</taxon>
        <taxon>Ornithinimicrobiaceae</taxon>
        <taxon>Ornithinimicrobium</taxon>
    </lineage>
</organism>
<name>A0ABV5V0Q9_9MICO</name>
<evidence type="ECO:0000313" key="9">
    <source>
        <dbReference type="Proteomes" id="UP001589613"/>
    </source>
</evidence>
<dbReference type="Pfam" id="PF05425">
    <property type="entry name" value="CopD"/>
    <property type="match status" value="1"/>
</dbReference>
<feature type="transmembrane region" description="Helical" evidence="6">
    <location>
        <begin position="513"/>
        <end position="534"/>
    </location>
</feature>
<evidence type="ECO:0000256" key="2">
    <source>
        <dbReference type="ARBA" id="ARBA00022475"/>
    </source>
</evidence>
<evidence type="ECO:0000256" key="5">
    <source>
        <dbReference type="ARBA" id="ARBA00023136"/>
    </source>
</evidence>
<accession>A0ABV5V0Q9</accession>
<keyword evidence="5 6" id="KW-0472">Membrane</keyword>
<comment type="caution">
    <text evidence="8">The sequence shown here is derived from an EMBL/GenBank/DDBJ whole genome shotgun (WGS) entry which is preliminary data.</text>
</comment>
<dbReference type="InterPro" id="IPR008457">
    <property type="entry name" value="Cu-R_CopD_dom"/>
</dbReference>
<keyword evidence="9" id="KW-1185">Reference proteome</keyword>
<reference evidence="8 9" key="1">
    <citation type="submission" date="2024-09" db="EMBL/GenBank/DDBJ databases">
        <authorList>
            <person name="Sun Q."/>
            <person name="Mori K."/>
        </authorList>
    </citation>
    <scope>NUCLEOTIDE SEQUENCE [LARGE SCALE GENOMIC DNA]</scope>
    <source>
        <strain evidence="8 9">JCM 12763</strain>
    </source>
</reference>
<feature type="transmembrane region" description="Helical" evidence="6">
    <location>
        <begin position="477"/>
        <end position="501"/>
    </location>
</feature>
<feature type="transmembrane region" description="Helical" evidence="6">
    <location>
        <begin position="54"/>
        <end position="79"/>
    </location>
</feature>
<sequence length="661" mass="71054">MSLTSAPATRSPRWATPVTVLLVALVTAVPAAALSGAAAPLVLGDAGPLVRWGMPLLGVVHDLAAALTVGLLVVAAFLVREGRTTDRRGTAARLAVRSTAVWLATAAVGLVLTFAELAGIPVGTPGFLTDLVDNVWRLELTRLLVTEILLVTLLLLLVSWARTRGALAWSAALALLALTPLAFTGHSASALGHETTVTGLGLHLVGLSVWVGGLMAIAMLLPVLGRALPDTVRRYSVLALWSYVAVGLSGVIFATVTLGGVGNLATPYGLVIVAKVVLLVVLGVFGWRQRRTVVDRGVDSPGRFARLASVELALMGAAVALGVVLSRTEPAVPEQIDINSVIDLTGYPMPEPWAAGRLLTTWRVDWLFLLMALTAVGLYVWGMVRLRRRGDGWPAWKLLLWVLGWGVFVYVTNGAPGVYGRVMFSVHMVEHMALMMAVPILLVPANAVTLAMRALPARRDRTLGPREVLLAVVHSRWAAFVVNPAVAGALFFGSLVVFYWSGMLEWALTTHTGHLFMVIHFTLTGYAFVWSLAGTDPGPPKWPAPFRMMVLLATLAGHAFFGLALMQGAWLLAPEFFKAIEVPWVPDLLADQQLGGTIAWGIGELPTVVLMLMVGLDWLRRDTREAVRSDRQADRDDDAELRAYNERLAAMSARTDRRSTP</sequence>
<evidence type="ECO:0000256" key="1">
    <source>
        <dbReference type="ARBA" id="ARBA00004651"/>
    </source>
</evidence>
<dbReference type="Pfam" id="PF09678">
    <property type="entry name" value="Caa3_CtaG"/>
    <property type="match status" value="1"/>
</dbReference>
<keyword evidence="2" id="KW-1003">Cell membrane</keyword>
<feature type="transmembrane region" description="Helical" evidence="6">
    <location>
        <begin position="398"/>
        <end position="419"/>
    </location>
</feature>
<evidence type="ECO:0000313" key="8">
    <source>
        <dbReference type="EMBL" id="MFB9731392.1"/>
    </source>
</evidence>
<gene>
    <name evidence="8" type="ORF">ACFFN0_04995</name>
</gene>
<dbReference type="EMBL" id="JBHMAX010000010">
    <property type="protein sequence ID" value="MFB9731392.1"/>
    <property type="molecule type" value="Genomic_DNA"/>
</dbReference>
<evidence type="ECO:0000256" key="3">
    <source>
        <dbReference type="ARBA" id="ARBA00022692"/>
    </source>
</evidence>
<feature type="transmembrane region" description="Helical" evidence="6">
    <location>
        <begin position="167"/>
        <end position="188"/>
    </location>
</feature>
<evidence type="ECO:0000256" key="6">
    <source>
        <dbReference type="SAM" id="Phobius"/>
    </source>
</evidence>
<feature type="transmembrane region" description="Helical" evidence="6">
    <location>
        <begin position="235"/>
        <end position="256"/>
    </location>
</feature>
<dbReference type="Proteomes" id="UP001589613">
    <property type="component" value="Unassembled WGS sequence"/>
</dbReference>
<feature type="transmembrane region" description="Helical" evidence="6">
    <location>
        <begin position="366"/>
        <end position="386"/>
    </location>
</feature>
<keyword evidence="4 6" id="KW-1133">Transmembrane helix</keyword>
<feature type="transmembrane region" description="Helical" evidence="6">
    <location>
        <begin position="546"/>
        <end position="573"/>
    </location>
</feature>
<dbReference type="InterPro" id="IPR032694">
    <property type="entry name" value="CopC/D"/>
</dbReference>
<feature type="transmembrane region" description="Helical" evidence="6">
    <location>
        <begin position="593"/>
        <end position="619"/>
    </location>
</feature>
<dbReference type="PANTHER" id="PTHR34820:SF4">
    <property type="entry name" value="INNER MEMBRANE PROTEIN YEBZ"/>
    <property type="match status" value="1"/>
</dbReference>